<feature type="compositionally biased region" description="Basic and acidic residues" evidence="11">
    <location>
        <begin position="152"/>
        <end position="186"/>
    </location>
</feature>
<name>A0ABR1V066_9PEZI</name>
<dbReference type="Pfam" id="PF00271">
    <property type="entry name" value="Helicase_C"/>
    <property type="match status" value="1"/>
</dbReference>
<feature type="domain" description="Helicase ATP-binding" evidence="12">
    <location>
        <begin position="242"/>
        <end position="440"/>
    </location>
</feature>
<dbReference type="Pfam" id="PF00270">
    <property type="entry name" value="DEAD"/>
    <property type="match status" value="1"/>
</dbReference>
<keyword evidence="4 9" id="KW-0378">Hydrolase</keyword>
<dbReference type="PROSITE" id="PS51195">
    <property type="entry name" value="Q_MOTIF"/>
    <property type="match status" value="1"/>
</dbReference>
<dbReference type="EMBL" id="JAQQWM010000005">
    <property type="protein sequence ID" value="KAK8063696.1"/>
    <property type="molecule type" value="Genomic_DNA"/>
</dbReference>
<feature type="domain" description="Helicase C-terminal" evidence="13">
    <location>
        <begin position="487"/>
        <end position="642"/>
    </location>
</feature>
<dbReference type="SUPFAM" id="SSF52540">
    <property type="entry name" value="P-loop containing nucleoside triphosphate hydrolases"/>
    <property type="match status" value="1"/>
</dbReference>
<feature type="region of interest" description="Disordered" evidence="11">
    <location>
        <begin position="694"/>
        <end position="718"/>
    </location>
</feature>
<keyword evidence="7 10" id="KW-0694">RNA-binding</keyword>
<evidence type="ECO:0000256" key="2">
    <source>
        <dbReference type="ARBA" id="ARBA00022552"/>
    </source>
</evidence>
<keyword evidence="6 9" id="KW-0067">ATP-binding</keyword>
<evidence type="ECO:0000256" key="10">
    <source>
        <dbReference type="RuleBase" id="RU365068"/>
    </source>
</evidence>
<dbReference type="SMART" id="SM00490">
    <property type="entry name" value="HELICc"/>
    <property type="match status" value="1"/>
</dbReference>
<evidence type="ECO:0000256" key="11">
    <source>
        <dbReference type="SAM" id="MobiDB-lite"/>
    </source>
</evidence>
<dbReference type="CDD" id="cd17946">
    <property type="entry name" value="DEADc_DDX24"/>
    <property type="match status" value="1"/>
</dbReference>
<organism evidence="15 16">
    <name type="scientific">Apiospora saccharicola</name>
    <dbReference type="NCBI Taxonomy" id="335842"/>
    <lineage>
        <taxon>Eukaryota</taxon>
        <taxon>Fungi</taxon>
        <taxon>Dikarya</taxon>
        <taxon>Ascomycota</taxon>
        <taxon>Pezizomycotina</taxon>
        <taxon>Sordariomycetes</taxon>
        <taxon>Xylariomycetidae</taxon>
        <taxon>Amphisphaeriales</taxon>
        <taxon>Apiosporaceae</taxon>
        <taxon>Apiospora</taxon>
    </lineage>
</organism>
<evidence type="ECO:0000259" key="14">
    <source>
        <dbReference type="PROSITE" id="PS51195"/>
    </source>
</evidence>
<evidence type="ECO:0000313" key="15">
    <source>
        <dbReference type="EMBL" id="KAK8063696.1"/>
    </source>
</evidence>
<dbReference type="Gene3D" id="3.40.50.300">
    <property type="entry name" value="P-loop containing nucleotide triphosphate hydrolases"/>
    <property type="match status" value="2"/>
</dbReference>
<comment type="caution">
    <text evidence="15">The sequence shown here is derived from an EMBL/GenBank/DDBJ whole genome shotgun (WGS) entry which is preliminary data.</text>
</comment>
<accession>A0ABR1V066</accession>
<feature type="compositionally biased region" description="Acidic residues" evidence="11">
    <location>
        <begin position="106"/>
        <end position="131"/>
    </location>
</feature>
<comment type="catalytic activity">
    <reaction evidence="10">
        <text>ATP + H2O = ADP + phosphate + H(+)</text>
        <dbReference type="Rhea" id="RHEA:13065"/>
        <dbReference type="ChEBI" id="CHEBI:15377"/>
        <dbReference type="ChEBI" id="CHEBI:15378"/>
        <dbReference type="ChEBI" id="CHEBI:30616"/>
        <dbReference type="ChEBI" id="CHEBI:43474"/>
        <dbReference type="ChEBI" id="CHEBI:456216"/>
        <dbReference type="EC" id="3.6.4.13"/>
    </reaction>
</comment>
<feature type="domain" description="DEAD-box RNA helicase Q" evidence="14">
    <location>
        <begin position="211"/>
        <end position="239"/>
    </location>
</feature>
<dbReference type="SMART" id="SM00487">
    <property type="entry name" value="DEXDc"/>
    <property type="match status" value="1"/>
</dbReference>
<dbReference type="PROSITE" id="PS51194">
    <property type="entry name" value="HELICASE_CTER"/>
    <property type="match status" value="1"/>
</dbReference>
<sequence length="774" mass="85113">MVDYKKRKANIAAAAAAGGAQPASKKQKTQPKPKSQKPAKRPNRLAAADALKWKAAELPDMLNDAEGFFGLEEIDDVEVIKRPDNSVEFRTTAANVDDKEQTENNGEGEGEGDDDDFEGFGDDPMEAEATESQEKAVEKVATPAEAPAENTKGPKEKAKQEKKTKAEKKKEKKEQQSAKKAEKSQEDPELMANAFKALDKEEAAEDEVDVSAWVRLDLSPQLVSGLAKLKFGKPTKIQKAAIPHILAGHDVIGKASTGSGKTLAFGIPIVERWLEIYESVEEAFEPESRDPIALILSPTRELAHQLTEHIKNLCSGMPNSPFICSVTGGLSVHKQQRQLTKADIVIGTPGRLWEVLSSSSELMNKFKNIKYLVVDEADRLLSEGSFKEAEDILNALDRHTVNEDEEARKPSPRQTLVFSATFHKGLQQKLAGKGKFGLMNQADSMEYLLKKLNFREESPKYVDVNPIAQMAEGLKEGLVECGAMEKDLYLYMLLVLYPNARTLVFTNSISSARRITPMLQMLNLAANPLHSQMAQKARLRSVERFTSAPKGQQSVLVATDVAARGLDIPGVEMVIHYHVPRAADGYVHRSGRTARAQQTGVSVLLCAPEEVISTRRLIAKVHAEGRGTGAGKNFFVQTLDVDRKLASRLKPRLSLAKKIADASQAKEKGSKDDDWMRNAAEELGVEYDSDELEKAGKWGGRGSQRKERQKEGRNMSKQEMGALKAELRELMSERINTGVSTKYLATGLVDMDELLKGAKGDFLGKVDGLDIANL</sequence>
<feature type="region of interest" description="Disordered" evidence="11">
    <location>
        <begin position="1"/>
        <end position="44"/>
    </location>
</feature>
<evidence type="ECO:0000259" key="13">
    <source>
        <dbReference type="PROSITE" id="PS51194"/>
    </source>
</evidence>
<feature type="compositionally biased region" description="Basic and acidic residues" evidence="11">
    <location>
        <begin position="704"/>
        <end position="716"/>
    </location>
</feature>
<dbReference type="EC" id="3.6.4.13" evidence="10"/>
<keyword evidence="16" id="KW-1185">Reference proteome</keyword>
<proteinExistence type="inferred from homology"/>
<dbReference type="InterPro" id="IPR001650">
    <property type="entry name" value="Helicase_C-like"/>
</dbReference>
<feature type="short sequence motif" description="Q motif" evidence="8">
    <location>
        <begin position="211"/>
        <end position="239"/>
    </location>
</feature>
<evidence type="ECO:0000256" key="9">
    <source>
        <dbReference type="RuleBase" id="RU000492"/>
    </source>
</evidence>
<dbReference type="InterPro" id="IPR000629">
    <property type="entry name" value="RNA-helicase_DEAD-box_CS"/>
</dbReference>
<evidence type="ECO:0000256" key="7">
    <source>
        <dbReference type="ARBA" id="ARBA00022884"/>
    </source>
</evidence>
<reference evidence="15 16" key="1">
    <citation type="submission" date="2023-01" db="EMBL/GenBank/DDBJ databases">
        <title>Analysis of 21 Apiospora genomes using comparative genomics revels a genus with tremendous synthesis potential of carbohydrate active enzymes and secondary metabolites.</title>
        <authorList>
            <person name="Sorensen T."/>
        </authorList>
    </citation>
    <scope>NUCLEOTIDE SEQUENCE [LARGE SCALE GENOMIC DNA]</scope>
    <source>
        <strain evidence="15 16">CBS 83171</strain>
    </source>
</reference>
<dbReference type="InterPro" id="IPR011545">
    <property type="entry name" value="DEAD/DEAH_box_helicase_dom"/>
</dbReference>
<evidence type="ECO:0000256" key="1">
    <source>
        <dbReference type="ARBA" id="ARBA00004604"/>
    </source>
</evidence>
<evidence type="ECO:0000256" key="5">
    <source>
        <dbReference type="ARBA" id="ARBA00022806"/>
    </source>
</evidence>
<dbReference type="InterPro" id="IPR014014">
    <property type="entry name" value="RNA_helicase_DEAD_Q_motif"/>
</dbReference>
<keyword evidence="5 9" id="KW-0347">Helicase</keyword>
<dbReference type="InterPro" id="IPR014001">
    <property type="entry name" value="Helicase_ATP-bd"/>
</dbReference>
<evidence type="ECO:0000313" key="16">
    <source>
        <dbReference type="Proteomes" id="UP001446871"/>
    </source>
</evidence>
<feature type="region of interest" description="Disordered" evidence="11">
    <location>
        <begin position="80"/>
        <end position="190"/>
    </location>
</feature>
<feature type="compositionally biased region" description="Low complexity" evidence="11">
    <location>
        <begin position="10"/>
        <end position="24"/>
    </location>
</feature>
<evidence type="ECO:0000256" key="6">
    <source>
        <dbReference type="ARBA" id="ARBA00022840"/>
    </source>
</evidence>
<evidence type="ECO:0000256" key="3">
    <source>
        <dbReference type="ARBA" id="ARBA00022741"/>
    </source>
</evidence>
<comment type="subcellular location">
    <subcellularLocation>
        <location evidence="1">Nucleus</location>
        <location evidence="1">Nucleolus</location>
    </subcellularLocation>
</comment>
<comment type="similarity">
    <text evidence="9">Belongs to the DEAD box helicase family.</text>
</comment>
<dbReference type="CDD" id="cd18787">
    <property type="entry name" value="SF2_C_DEAD"/>
    <property type="match status" value="1"/>
</dbReference>
<keyword evidence="2" id="KW-0698">rRNA processing</keyword>
<protein>
    <recommendedName>
        <fullName evidence="10">ATP-dependent RNA helicase</fullName>
        <ecNumber evidence="10">3.6.4.13</ecNumber>
    </recommendedName>
</protein>
<keyword evidence="3 9" id="KW-0547">Nucleotide-binding</keyword>
<evidence type="ECO:0000256" key="4">
    <source>
        <dbReference type="ARBA" id="ARBA00022801"/>
    </source>
</evidence>
<evidence type="ECO:0000259" key="12">
    <source>
        <dbReference type="PROSITE" id="PS51192"/>
    </source>
</evidence>
<dbReference type="InterPro" id="IPR027417">
    <property type="entry name" value="P-loop_NTPase"/>
</dbReference>
<gene>
    <name evidence="15" type="ORF">PG996_008348</name>
</gene>
<dbReference type="GO" id="GO:0004386">
    <property type="term" value="F:helicase activity"/>
    <property type="evidence" value="ECO:0007669"/>
    <property type="project" value="UniProtKB-KW"/>
</dbReference>
<dbReference type="PROSITE" id="PS00039">
    <property type="entry name" value="DEAD_ATP_HELICASE"/>
    <property type="match status" value="1"/>
</dbReference>
<comment type="function">
    <text evidence="10">RNA helicase.</text>
</comment>
<dbReference type="PROSITE" id="PS51192">
    <property type="entry name" value="HELICASE_ATP_BIND_1"/>
    <property type="match status" value="1"/>
</dbReference>
<feature type="compositionally biased region" description="Basic residues" evidence="11">
    <location>
        <begin position="25"/>
        <end position="43"/>
    </location>
</feature>
<dbReference type="PANTHER" id="PTHR24031">
    <property type="entry name" value="RNA HELICASE"/>
    <property type="match status" value="1"/>
</dbReference>
<comment type="domain">
    <text evidence="10">The Q motif is unique to and characteristic of the DEAD box family of RNA helicases and controls ATP binding and hydrolysis.</text>
</comment>
<dbReference type="Proteomes" id="UP001446871">
    <property type="component" value="Unassembled WGS sequence"/>
</dbReference>
<evidence type="ECO:0000256" key="8">
    <source>
        <dbReference type="PROSITE-ProRule" id="PRU00552"/>
    </source>
</evidence>